<feature type="chain" id="PRO_5022956689" description="Carboxypeptidase-like regulatory domain-containing protein" evidence="1">
    <location>
        <begin position="27"/>
        <end position="77"/>
    </location>
</feature>
<feature type="signal peptide" evidence="1">
    <location>
        <begin position="1"/>
        <end position="26"/>
    </location>
</feature>
<sequence>MNRKITLLKRILFSTIPILLSLCVSAQTLRVSGKIVDNNQQALQGVTVMETGTNNMTTSKADGSFSAGTLRQCNTCF</sequence>
<evidence type="ECO:0000313" key="2">
    <source>
        <dbReference type="EMBL" id="TWV92208.1"/>
    </source>
</evidence>
<comment type="caution">
    <text evidence="2">The sequence shown here is derived from an EMBL/GenBank/DDBJ whole genome shotgun (WGS) entry which is preliminary data.</text>
</comment>
<dbReference type="InterPro" id="IPR013784">
    <property type="entry name" value="Carb-bd-like_fold"/>
</dbReference>
<name>A0A5C6LLJ9_9BACT</name>
<evidence type="ECO:0000256" key="1">
    <source>
        <dbReference type="SAM" id="SignalP"/>
    </source>
</evidence>
<protein>
    <recommendedName>
        <fullName evidence="4">Carboxypeptidase-like regulatory domain-containing protein</fullName>
    </recommendedName>
</protein>
<dbReference type="RefSeq" id="WP_146308209.1">
    <property type="nucleotide sequence ID" value="NZ_VOHS01000068.1"/>
</dbReference>
<dbReference type="GO" id="GO:0030246">
    <property type="term" value="F:carbohydrate binding"/>
    <property type="evidence" value="ECO:0007669"/>
    <property type="project" value="InterPro"/>
</dbReference>
<dbReference type="Proteomes" id="UP000318815">
    <property type="component" value="Unassembled WGS sequence"/>
</dbReference>
<accession>A0A5C6LLJ9</accession>
<gene>
    <name evidence="2" type="ORF">FEF09_28350</name>
</gene>
<dbReference type="SUPFAM" id="SSF49452">
    <property type="entry name" value="Starch-binding domain-like"/>
    <property type="match status" value="1"/>
</dbReference>
<evidence type="ECO:0008006" key="4">
    <source>
        <dbReference type="Google" id="ProtNLM"/>
    </source>
</evidence>
<reference evidence="2 3" key="1">
    <citation type="submission" date="2019-08" db="EMBL/GenBank/DDBJ databases">
        <title>Whole genome sequencing of chitin degrading bacteria Chitinophaga pinensis YS16.</title>
        <authorList>
            <person name="Singh R.P."/>
            <person name="Manchanda G."/>
            <person name="Maurya I.K."/>
            <person name="Joshi N.K."/>
            <person name="Srivastava A.K."/>
        </authorList>
    </citation>
    <scope>NUCLEOTIDE SEQUENCE [LARGE SCALE GENOMIC DNA]</scope>
    <source>
        <strain evidence="2 3">YS-16</strain>
    </source>
</reference>
<dbReference type="EMBL" id="VOHS01000068">
    <property type="protein sequence ID" value="TWV92208.1"/>
    <property type="molecule type" value="Genomic_DNA"/>
</dbReference>
<dbReference type="AlphaFoldDB" id="A0A5C6LLJ9"/>
<keyword evidence="1" id="KW-0732">Signal</keyword>
<keyword evidence="3" id="KW-1185">Reference proteome</keyword>
<proteinExistence type="predicted"/>
<evidence type="ECO:0000313" key="3">
    <source>
        <dbReference type="Proteomes" id="UP000318815"/>
    </source>
</evidence>
<organism evidence="2 3">
    <name type="scientific">Chitinophaga pinensis</name>
    <dbReference type="NCBI Taxonomy" id="79329"/>
    <lineage>
        <taxon>Bacteria</taxon>
        <taxon>Pseudomonadati</taxon>
        <taxon>Bacteroidota</taxon>
        <taxon>Chitinophagia</taxon>
        <taxon>Chitinophagales</taxon>
        <taxon>Chitinophagaceae</taxon>
        <taxon>Chitinophaga</taxon>
    </lineage>
</organism>